<dbReference type="NCBIfam" id="NF007144">
    <property type="entry name" value="PRK09585.2-3"/>
    <property type="match status" value="1"/>
</dbReference>
<evidence type="ECO:0000313" key="1">
    <source>
        <dbReference type="EMBL" id="SDZ75823.1"/>
    </source>
</evidence>
<evidence type="ECO:0000313" key="2">
    <source>
        <dbReference type="Proteomes" id="UP000198820"/>
    </source>
</evidence>
<dbReference type="InterPro" id="IPR043129">
    <property type="entry name" value="ATPase_NBD"/>
</dbReference>
<reference evidence="1 2" key="1">
    <citation type="submission" date="2016-10" db="EMBL/GenBank/DDBJ databases">
        <authorList>
            <person name="de Groot N.N."/>
        </authorList>
    </citation>
    <scope>NUCLEOTIDE SEQUENCE [LARGE SCALE GENOMIC DNA]</scope>
    <source>
        <strain evidence="1 2">DSM 23581</strain>
    </source>
</reference>
<dbReference type="Gene3D" id="3.30.420.40">
    <property type="match status" value="2"/>
</dbReference>
<dbReference type="STRING" id="908615.SAMN05421540_101181"/>
<accession>A0A1H3VLZ0</accession>
<gene>
    <name evidence="1" type="ORF">SAMN05421540_101181</name>
</gene>
<name>A0A1H3VLZ0_9FLAO</name>
<keyword evidence="2" id="KW-1185">Reference proteome</keyword>
<dbReference type="RefSeq" id="WP_234953059.1">
    <property type="nucleotide sequence ID" value="NZ_FNQF01000001.1"/>
</dbReference>
<sequence length="359" mass="40786">MGDSVKKYHVLGAMSGTSLDGLDLLEVVFFFNQNTNSWSYQLNSSATYSYSKKIKEKLSNAHQYKHEDIEKLDREYTQVLADMMNRFIRENQVEKLDFVASHGHTIFHQPENRYTLQIGNRPELSRLIQQNVICDFRVQDVELGGQGAPLVPIGDKLLFSEYEACLNLGGFANVSFQKKEQRIAYDVCPVNKVLNLYANQLGYDFDENGRIAEGGKVHQDLLSKLDGLAFYRQKPPKSLGVEWLDKEIFPLVDGYHMNVEDKISTFTQHIINQLSQSLKEMKRIFVTGGGAYNNFLIKELGGKIKGEIILPSKELIEFKEALIFALMGVLYFRNENNILAEVTGASKDHSSGKYFGITK</sequence>
<dbReference type="GO" id="GO:0016301">
    <property type="term" value="F:kinase activity"/>
    <property type="evidence" value="ECO:0007669"/>
    <property type="project" value="UniProtKB-KW"/>
</dbReference>
<dbReference type="PANTHER" id="PTHR30605">
    <property type="entry name" value="ANHYDRO-N-ACETYLMURAMIC ACID KINASE"/>
    <property type="match status" value="1"/>
</dbReference>
<keyword evidence="1" id="KW-0418">Kinase</keyword>
<dbReference type="Proteomes" id="UP000198820">
    <property type="component" value="Unassembled WGS sequence"/>
</dbReference>
<dbReference type="GO" id="GO:0005524">
    <property type="term" value="F:ATP binding"/>
    <property type="evidence" value="ECO:0007669"/>
    <property type="project" value="InterPro"/>
</dbReference>
<dbReference type="SUPFAM" id="SSF53067">
    <property type="entry name" value="Actin-like ATPase domain"/>
    <property type="match status" value="1"/>
</dbReference>
<protein>
    <submittedName>
        <fullName evidence="1">Anhydro-N-acetylmuramic acid kinase</fullName>
    </submittedName>
</protein>
<dbReference type="InterPro" id="IPR005338">
    <property type="entry name" value="Anhydro_N_Ac-Mur_kinase"/>
</dbReference>
<dbReference type="GO" id="GO:0016773">
    <property type="term" value="F:phosphotransferase activity, alcohol group as acceptor"/>
    <property type="evidence" value="ECO:0007669"/>
    <property type="project" value="InterPro"/>
</dbReference>
<dbReference type="GO" id="GO:0009254">
    <property type="term" value="P:peptidoglycan turnover"/>
    <property type="evidence" value="ECO:0007669"/>
    <property type="project" value="InterPro"/>
</dbReference>
<organism evidence="1 2">
    <name type="scientific">Psychroflexus halocasei</name>
    <dbReference type="NCBI Taxonomy" id="908615"/>
    <lineage>
        <taxon>Bacteria</taxon>
        <taxon>Pseudomonadati</taxon>
        <taxon>Bacteroidota</taxon>
        <taxon>Flavobacteriia</taxon>
        <taxon>Flavobacteriales</taxon>
        <taxon>Flavobacteriaceae</taxon>
        <taxon>Psychroflexus</taxon>
    </lineage>
</organism>
<dbReference type="Pfam" id="PF03702">
    <property type="entry name" value="AnmK"/>
    <property type="match status" value="1"/>
</dbReference>
<dbReference type="AlphaFoldDB" id="A0A1H3VLZ0"/>
<dbReference type="EMBL" id="FNQF01000001">
    <property type="protein sequence ID" value="SDZ75823.1"/>
    <property type="molecule type" value="Genomic_DNA"/>
</dbReference>
<proteinExistence type="predicted"/>
<dbReference type="PANTHER" id="PTHR30605:SF0">
    <property type="entry name" value="ANHYDRO-N-ACETYLMURAMIC ACID KINASE"/>
    <property type="match status" value="1"/>
</dbReference>
<dbReference type="GO" id="GO:0006040">
    <property type="term" value="P:amino sugar metabolic process"/>
    <property type="evidence" value="ECO:0007669"/>
    <property type="project" value="InterPro"/>
</dbReference>
<keyword evidence="1" id="KW-0808">Transferase</keyword>